<organism evidence="10 11">
    <name type="scientific">Spongiibacter thalassae</name>
    <dbReference type="NCBI Taxonomy" id="2721624"/>
    <lineage>
        <taxon>Bacteria</taxon>
        <taxon>Pseudomonadati</taxon>
        <taxon>Pseudomonadota</taxon>
        <taxon>Gammaproteobacteria</taxon>
        <taxon>Cellvibrionales</taxon>
        <taxon>Spongiibacteraceae</taxon>
        <taxon>Spongiibacter</taxon>
    </lineage>
</organism>
<dbReference type="Gene3D" id="3.30.700.10">
    <property type="entry name" value="Glycoprotein, Type 4 Pilin"/>
    <property type="match status" value="1"/>
</dbReference>
<keyword evidence="11" id="KW-1185">Reference proteome</keyword>
<evidence type="ECO:0000259" key="9">
    <source>
        <dbReference type="Pfam" id="PF08334"/>
    </source>
</evidence>
<evidence type="ECO:0000313" key="11">
    <source>
        <dbReference type="Proteomes" id="UP000765845"/>
    </source>
</evidence>
<evidence type="ECO:0000256" key="8">
    <source>
        <dbReference type="SAM" id="Phobius"/>
    </source>
</evidence>
<keyword evidence="2" id="KW-1003">Cell membrane</keyword>
<dbReference type="RefSeq" id="WP_168449874.1">
    <property type="nucleotide sequence ID" value="NZ_JAAWWK010000002.1"/>
</dbReference>
<keyword evidence="5 8" id="KW-0812">Transmembrane</keyword>
<dbReference type="Proteomes" id="UP000765845">
    <property type="component" value="Unassembled WGS sequence"/>
</dbReference>
<sequence>MKVLHSSLYRSRGITRREILVVLLIVAIFAVWLNQVVKSRMDDVVPQQTQLELERIANALHQYKLDNKRYPTVEQGLKALVYPPDTGPVAQDWNGPYLSREDLLVDPWKRPYLYDSSDAPPHFEIKTLGADGEEGGESRNADVLIKFFSDADY</sequence>
<comment type="subcellular location">
    <subcellularLocation>
        <location evidence="1">Cell inner membrane</location>
        <topology evidence="1">Single-pass membrane protein</topology>
    </subcellularLocation>
</comment>
<proteinExistence type="predicted"/>
<feature type="domain" description="Type II secretion system protein GspG C-terminal" evidence="9">
    <location>
        <begin position="40"/>
        <end position="143"/>
    </location>
</feature>
<dbReference type="InterPro" id="IPR045584">
    <property type="entry name" value="Pilin-like"/>
</dbReference>
<evidence type="ECO:0000256" key="5">
    <source>
        <dbReference type="ARBA" id="ARBA00022692"/>
    </source>
</evidence>
<reference evidence="10 11" key="1">
    <citation type="submission" date="2020-04" db="EMBL/GenBank/DDBJ databases">
        <authorList>
            <person name="Yoon J."/>
        </authorList>
    </citation>
    <scope>NUCLEOTIDE SEQUENCE [LARGE SCALE GENOMIC DNA]</scope>
    <source>
        <strain evidence="10 11">KMU-166</strain>
    </source>
</reference>
<evidence type="ECO:0000256" key="2">
    <source>
        <dbReference type="ARBA" id="ARBA00022475"/>
    </source>
</evidence>
<gene>
    <name evidence="10" type="primary">gspG</name>
    <name evidence="10" type="ORF">HCU74_08090</name>
</gene>
<evidence type="ECO:0000256" key="4">
    <source>
        <dbReference type="ARBA" id="ARBA00022519"/>
    </source>
</evidence>
<evidence type="ECO:0000256" key="7">
    <source>
        <dbReference type="ARBA" id="ARBA00023136"/>
    </source>
</evidence>
<dbReference type="InterPro" id="IPR010054">
    <property type="entry name" value="Type2_sec_GspG"/>
</dbReference>
<dbReference type="InterPro" id="IPR000983">
    <property type="entry name" value="Bac_GSPG_pilin"/>
</dbReference>
<protein>
    <submittedName>
        <fullName evidence="10">Type II secretion system major pseudopilin GspG</fullName>
    </submittedName>
</protein>
<dbReference type="EMBL" id="JAAWWK010000002">
    <property type="protein sequence ID" value="NKI17374.1"/>
    <property type="molecule type" value="Genomic_DNA"/>
</dbReference>
<dbReference type="PRINTS" id="PR00813">
    <property type="entry name" value="BCTERIALGSPG"/>
</dbReference>
<evidence type="ECO:0000256" key="1">
    <source>
        <dbReference type="ARBA" id="ARBA00004377"/>
    </source>
</evidence>
<evidence type="ECO:0000256" key="3">
    <source>
        <dbReference type="ARBA" id="ARBA00022481"/>
    </source>
</evidence>
<keyword evidence="3" id="KW-0488">Methylation</keyword>
<name>A0ABX1GDV6_9GAMM</name>
<accession>A0ABX1GDV6</accession>
<dbReference type="NCBIfam" id="TIGR01710">
    <property type="entry name" value="typeII_sec_gspG"/>
    <property type="match status" value="1"/>
</dbReference>
<dbReference type="InterPro" id="IPR013545">
    <property type="entry name" value="T2SS_protein-GspG_C"/>
</dbReference>
<comment type="caution">
    <text evidence="10">The sequence shown here is derived from an EMBL/GenBank/DDBJ whole genome shotgun (WGS) entry which is preliminary data.</text>
</comment>
<dbReference type="SUPFAM" id="SSF54523">
    <property type="entry name" value="Pili subunits"/>
    <property type="match status" value="1"/>
</dbReference>
<keyword evidence="4" id="KW-0997">Cell inner membrane</keyword>
<evidence type="ECO:0000313" key="10">
    <source>
        <dbReference type="EMBL" id="NKI17374.1"/>
    </source>
</evidence>
<keyword evidence="6 8" id="KW-1133">Transmembrane helix</keyword>
<feature type="transmembrane region" description="Helical" evidence="8">
    <location>
        <begin position="20"/>
        <end position="37"/>
    </location>
</feature>
<evidence type="ECO:0000256" key="6">
    <source>
        <dbReference type="ARBA" id="ARBA00022989"/>
    </source>
</evidence>
<keyword evidence="7 8" id="KW-0472">Membrane</keyword>
<dbReference type="Pfam" id="PF08334">
    <property type="entry name" value="T2SSG"/>
    <property type="match status" value="1"/>
</dbReference>